<dbReference type="Proteomes" id="UP000010878">
    <property type="component" value="Chromosome"/>
</dbReference>
<evidence type="ECO:0000313" key="3">
    <source>
        <dbReference type="Proteomes" id="UP000010878"/>
    </source>
</evidence>
<dbReference type="STRING" id="694430.Natoc_2548"/>
<evidence type="ECO:0000256" key="1">
    <source>
        <dbReference type="SAM" id="MobiDB-lite"/>
    </source>
</evidence>
<feature type="compositionally biased region" description="Basic residues" evidence="1">
    <location>
        <begin position="230"/>
        <end position="239"/>
    </location>
</feature>
<proteinExistence type="predicted"/>
<accession>L0JZ65</accession>
<feature type="compositionally biased region" description="Low complexity" evidence="1">
    <location>
        <begin position="142"/>
        <end position="162"/>
    </location>
</feature>
<dbReference type="HOGENOM" id="CLU_1159084_0_0_2"/>
<sequence length="239" mass="26481">MGDVVISTHLLELINKHNEIALSTHSTIPQTRGVPPASFDETTLPRVADYRERYPHLTETIYRLSGLELETGAWTDVLVERIAWMRELASSDRFDHHFDAVVGAVEDSRGRLDEAPAILIGSGFTATPPGRTAFAARRERGSSTGSSSTSAIRPASFTGRRTSYFRRRRRTRASFETRSPTSRKRRSQNVSDRRCSGVSTRSDSCGLSVRATNRTGTTSRSHRGGSPPARPRRRSRGPA</sequence>
<evidence type="ECO:0000313" key="2">
    <source>
        <dbReference type="EMBL" id="AGB38312.1"/>
    </source>
</evidence>
<dbReference type="EMBL" id="CP003929">
    <property type="protein sequence ID" value="AGB38312.1"/>
    <property type="molecule type" value="Genomic_DNA"/>
</dbReference>
<keyword evidence="3" id="KW-1185">Reference proteome</keyword>
<feature type="region of interest" description="Disordered" evidence="1">
    <location>
        <begin position="136"/>
        <end position="239"/>
    </location>
</feature>
<protein>
    <submittedName>
        <fullName evidence="2">Uncharacterized protein</fullName>
    </submittedName>
</protein>
<feature type="compositionally biased region" description="Basic residues" evidence="1">
    <location>
        <begin position="163"/>
        <end position="172"/>
    </location>
</feature>
<dbReference type="eggNOG" id="arCOG04682">
    <property type="taxonomic scope" value="Archaea"/>
</dbReference>
<organism evidence="2 3">
    <name type="scientific">Natronococcus occultus SP4</name>
    <dbReference type="NCBI Taxonomy" id="694430"/>
    <lineage>
        <taxon>Archaea</taxon>
        <taxon>Methanobacteriati</taxon>
        <taxon>Methanobacteriota</taxon>
        <taxon>Stenosarchaea group</taxon>
        <taxon>Halobacteria</taxon>
        <taxon>Halobacteriales</taxon>
        <taxon>Natrialbaceae</taxon>
        <taxon>Natronococcus</taxon>
    </lineage>
</organism>
<name>L0JZ65_9EURY</name>
<gene>
    <name evidence="2" type="ORF">Natoc_2548</name>
</gene>
<reference evidence="2 3" key="1">
    <citation type="submission" date="2012-11" db="EMBL/GenBank/DDBJ databases">
        <title>FINISHED of Natronococcus occultus SP4, DSM 3396.</title>
        <authorList>
            <consortium name="DOE Joint Genome Institute"/>
            <person name="Eisen J."/>
            <person name="Huntemann M."/>
            <person name="Wei C.-L."/>
            <person name="Han J."/>
            <person name="Detter J.C."/>
            <person name="Han C."/>
            <person name="Tapia R."/>
            <person name="Chen A."/>
            <person name="Kyrpides N."/>
            <person name="Mavromatis K."/>
            <person name="Markowitz V."/>
            <person name="Szeto E."/>
            <person name="Ivanova N."/>
            <person name="Mikhailova N."/>
            <person name="Ovchinnikova G."/>
            <person name="Pagani I."/>
            <person name="Pati A."/>
            <person name="Goodwin L."/>
            <person name="Nordberg H.P."/>
            <person name="Cantor M.N."/>
            <person name="Hua S.X."/>
            <person name="Woyke T."/>
            <person name="Eisen J."/>
            <person name="Klenk H.-P."/>
            <person name="Klenk H.-P."/>
        </authorList>
    </citation>
    <scope>NUCLEOTIDE SEQUENCE [LARGE SCALE GENOMIC DNA]</scope>
    <source>
        <strain evidence="2 3">SP4</strain>
    </source>
</reference>
<dbReference type="AlphaFoldDB" id="L0JZ65"/>
<dbReference type="KEGG" id="nou:Natoc_2548"/>
<feature type="compositionally biased region" description="Polar residues" evidence="1">
    <location>
        <begin position="197"/>
        <end position="218"/>
    </location>
</feature>